<organism evidence="2 3">
    <name type="scientific">Stephania yunnanensis</name>
    <dbReference type="NCBI Taxonomy" id="152371"/>
    <lineage>
        <taxon>Eukaryota</taxon>
        <taxon>Viridiplantae</taxon>
        <taxon>Streptophyta</taxon>
        <taxon>Embryophyta</taxon>
        <taxon>Tracheophyta</taxon>
        <taxon>Spermatophyta</taxon>
        <taxon>Magnoliopsida</taxon>
        <taxon>Ranunculales</taxon>
        <taxon>Menispermaceae</taxon>
        <taxon>Menispermoideae</taxon>
        <taxon>Cissampelideae</taxon>
        <taxon>Stephania</taxon>
    </lineage>
</organism>
<name>A0AAP0LD10_9MAGN</name>
<proteinExistence type="predicted"/>
<feature type="region of interest" description="Disordered" evidence="1">
    <location>
        <begin position="1"/>
        <end position="29"/>
    </location>
</feature>
<dbReference type="EMBL" id="JBBNAF010000001">
    <property type="protein sequence ID" value="KAK9168927.1"/>
    <property type="molecule type" value="Genomic_DNA"/>
</dbReference>
<accession>A0AAP0LD10</accession>
<reference evidence="2 3" key="1">
    <citation type="submission" date="2024-01" db="EMBL/GenBank/DDBJ databases">
        <title>Genome assemblies of Stephania.</title>
        <authorList>
            <person name="Yang L."/>
        </authorList>
    </citation>
    <scope>NUCLEOTIDE SEQUENCE [LARGE SCALE GENOMIC DNA]</scope>
    <source>
        <strain evidence="2">YNDBR</strain>
        <tissue evidence="2">Leaf</tissue>
    </source>
</reference>
<dbReference type="AlphaFoldDB" id="A0AAP0LD10"/>
<dbReference type="Proteomes" id="UP001420932">
    <property type="component" value="Unassembled WGS sequence"/>
</dbReference>
<evidence type="ECO:0000313" key="2">
    <source>
        <dbReference type="EMBL" id="KAK9168927.1"/>
    </source>
</evidence>
<feature type="compositionally biased region" description="Polar residues" evidence="1">
    <location>
        <begin position="14"/>
        <end position="23"/>
    </location>
</feature>
<gene>
    <name evidence="2" type="ORF">Syun_001067</name>
</gene>
<evidence type="ECO:0000256" key="1">
    <source>
        <dbReference type="SAM" id="MobiDB-lite"/>
    </source>
</evidence>
<comment type="caution">
    <text evidence="2">The sequence shown here is derived from an EMBL/GenBank/DDBJ whole genome shotgun (WGS) entry which is preliminary data.</text>
</comment>
<sequence length="186" mass="21375">MGRQSNLCRLHDLASQTPLSPQHRQAPRGPRLQVQDLLSHGVPQERRALLRGSPRADSPKILAVGTSRLISPMVTQHYTEVHLKHSDGHIKEVPYFCLPTNELVDVIAPSCYRFNMEQDITYEYFVAIRELQPILKELSCLTRCGCEYFKWLDPELTDRATIVINGLLRKLDRMKSEKRLQDELNG</sequence>
<keyword evidence="3" id="KW-1185">Reference proteome</keyword>
<evidence type="ECO:0000313" key="3">
    <source>
        <dbReference type="Proteomes" id="UP001420932"/>
    </source>
</evidence>
<protein>
    <submittedName>
        <fullName evidence="2">Uncharacterized protein</fullName>
    </submittedName>
</protein>